<gene>
    <name evidence="2" type="primary">DERP7_4</name>
    <name evidence="2" type="ORF">CM83_35227</name>
</gene>
<dbReference type="Gene3D" id="3.15.10.50">
    <property type="match status" value="1"/>
</dbReference>
<accession>A0A0A9XCX9</accession>
<dbReference type="AlphaFoldDB" id="A0A0A9XCX9"/>
<dbReference type="EMBL" id="GBHO01028649">
    <property type="protein sequence ID" value="JAG14955.1"/>
    <property type="molecule type" value="Transcribed_RNA"/>
</dbReference>
<reference evidence="2" key="2">
    <citation type="submission" date="2014-07" db="EMBL/GenBank/DDBJ databases">
        <authorList>
            <person name="Hull J."/>
        </authorList>
    </citation>
    <scope>NUCLEOTIDE SEQUENCE</scope>
</reference>
<dbReference type="InterPro" id="IPR038602">
    <property type="entry name" value="Mite_allergen_7_sf"/>
</dbReference>
<organism evidence="2">
    <name type="scientific">Lygus hesperus</name>
    <name type="common">Western plant bug</name>
    <dbReference type="NCBI Taxonomy" id="30085"/>
    <lineage>
        <taxon>Eukaryota</taxon>
        <taxon>Metazoa</taxon>
        <taxon>Ecdysozoa</taxon>
        <taxon>Arthropoda</taxon>
        <taxon>Hexapoda</taxon>
        <taxon>Insecta</taxon>
        <taxon>Pterygota</taxon>
        <taxon>Neoptera</taxon>
        <taxon>Paraneoptera</taxon>
        <taxon>Hemiptera</taxon>
        <taxon>Heteroptera</taxon>
        <taxon>Panheteroptera</taxon>
        <taxon>Cimicomorpha</taxon>
        <taxon>Miridae</taxon>
        <taxon>Mirini</taxon>
        <taxon>Lygus</taxon>
    </lineage>
</organism>
<name>A0A0A9XCX9_LYGHE</name>
<protein>
    <submittedName>
        <fullName evidence="2">Mite allergen Der p 7</fullName>
    </submittedName>
</protein>
<dbReference type="Pfam" id="PF16984">
    <property type="entry name" value="Grp7_allergen"/>
    <property type="match status" value="1"/>
</dbReference>
<evidence type="ECO:0000313" key="2">
    <source>
        <dbReference type="EMBL" id="JAG14955.1"/>
    </source>
</evidence>
<evidence type="ECO:0000256" key="1">
    <source>
        <dbReference type="SAM" id="SignalP"/>
    </source>
</evidence>
<keyword evidence="1" id="KW-0732">Signal</keyword>
<proteinExistence type="predicted"/>
<feature type="chain" id="PRO_5002054302" evidence="1">
    <location>
        <begin position="19"/>
        <end position="220"/>
    </location>
</feature>
<sequence length="220" mass="24273">MKTFYVVLSLALCAGALADVAVINQAVDELLDSGREVLKARGQDKIPIPNLDKKFDKKIWTTVIHGEFHANGGLFQDTTSIKRTGDVSMKTEGNKLTLSASMGLGLLEVDFSHYSFQLLAIHSEGSIHATCTRNSINAIITIIRQGKQCNVQLNSAQIVDLGNFNVQMSGPGDLNKLGSMLFTWVLNQFNDLIRGQINRHIEDALREAMKKVDLCKKIPF</sequence>
<reference evidence="2" key="1">
    <citation type="journal article" date="2014" name="PLoS ONE">
        <title>Transcriptome-Based Identification of ABC Transporters in the Western Tarnished Plant Bug Lygus hesperus.</title>
        <authorList>
            <person name="Hull J.J."/>
            <person name="Chaney K."/>
            <person name="Geib S.M."/>
            <person name="Fabrick J.A."/>
            <person name="Brent C.S."/>
            <person name="Walsh D."/>
            <person name="Lavine L.C."/>
        </authorList>
    </citation>
    <scope>NUCLEOTIDE SEQUENCE</scope>
</reference>
<dbReference type="InterPro" id="IPR020234">
    <property type="entry name" value="Mite_allergen_group-7"/>
</dbReference>
<feature type="signal peptide" evidence="1">
    <location>
        <begin position="1"/>
        <end position="18"/>
    </location>
</feature>